<gene>
    <name evidence="3" type="ORF">GT347_05390</name>
</gene>
<dbReference type="Proteomes" id="UP000464787">
    <property type="component" value="Chromosome"/>
</dbReference>
<accession>A0A857J3L1</accession>
<dbReference type="PANTHER" id="PTHR43569:SF1">
    <property type="entry name" value="BLL3371 PROTEIN"/>
    <property type="match status" value="1"/>
</dbReference>
<dbReference type="Pfam" id="PF04909">
    <property type="entry name" value="Amidohydro_2"/>
    <property type="match status" value="1"/>
</dbReference>
<dbReference type="PANTHER" id="PTHR43569">
    <property type="entry name" value="AMIDOHYDROLASE"/>
    <property type="match status" value="1"/>
</dbReference>
<dbReference type="KEGG" id="xyk:GT347_05390"/>
<dbReference type="SUPFAM" id="SSF51556">
    <property type="entry name" value="Metallo-dependent hydrolases"/>
    <property type="match status" value="1"/>
</dbReference>
<organism evidence="3 4">
    <name type="scientific">Xylophilus rhododendri</name>
    <dbReference type="NCBI Taxonomy" id="2697032"/>
    <lineage>
        <taxon>Bacteria</taxon>
        <taxon>Pseudomonadati</taxon>
        <taxon>Pseudomonadota</taxon>
        <taxon>Betaproteobacteria</taxon>
        <taxon>Burkholderiales</taxon>
        <taxon>Xylophilus</taxon>
    </lineage>
</organism>
<comment type="similarity">
    <text evidence="1">Belongs to the metallo-dependent hydrolases superfamily.</text>
</comment>
<reference evidence="3 4" key="1">
    <citation type="submission" date="2020-01" db="EMBL/GenBank/DDBJ databases">
        <title>Genome sequencing of strain KACC 21265.</title>
        <authorList>
            <person name="Heo J."/>
            <person name="Kim S.-J."/>
            <person name="Kim J.-S."/>
            <person name="Hong S.-B."/>
            <person name="Kwon S.-W."/>
        </authorList>
    </citation>
    <scope>NUCLEOTIDE SEQUENCE [LARGE SCALE GENOMIC DNA]</scope>
    <source>
        <strain evidence="3 4">KACC 21265</strain>
    </source>
</reference>
<name>A0A857J3L1_9BURK</name>
<keyword evidence="4" id="KW-1185">Reference proteome</keyword>
<evidence type="ECO:0000313" key="4">
    <source>
        <dbReference type="Proteomes" id="UP000464787"/>
    </source>
</evidence>
<dbReference type="InterPro" id="IPR006680">
    <property type="entry name" value="Amidohydro-rel"/>
</dbReference>
<dbReference type="EMBL" id="CP047650">
    <property type="protein sequence ID" value="QHI97468.1"/>
    <property type="molecule type" value="Genomic_DNA"/>
</dbReference>
<keyword evidence="3" id="KW-0378">Hydrolase</keyword>
<dbReference type="RefSeq" id="WP_160550986.1">
    <property type="nucleotide sequence ID" value="NZ_CP047650.1"/>
</dbReference>
<evidence type="ECO:0000256" key="1">
    <source>
        <dbReference type="ARBA" id="ARBA00038310"/>
    </source>
</evidence>
<evidence type="ECO:0000313" key="3">
    <source>
        <dbReference type="EMBL" id="QHI97468.1"/>
    </source>
</evidence>
<dbReference type="AlphaFoldDB" id="A0A857J3L1"/>
<proteinExistence type="inferred from homology"/>
<sequence>MAVTHDAGLLQVEQRRPDPEWLARGLEAALEPELPVLDAHHHFSEHWGGYLPQDLLADGQGHDIRATVYVQCGWHYRSDGPEALRPVGETEAVVACSRQANAGQDRTRVAAAIVGYADLRLGEAADAVLAAQVAAGDGRFRGIRNSGAFDPEFRHGVLARPMEHLYADAAFRAGYACLARHGLSFDAWVYHPQLRDVLELAQAFPDTPLILDHVGGLLGVARYRDDPRMAQAEWLPWIRRLAECPNVSVKLGGLGTAVFGFDFSERARPPSSQELAEAWRPAIEPVIESFGAGRCFFESNFPVDRSVAPYGVVWNALKRLAAGASADDKRLLFHDTASRVYRIGSLAEAPAK</sequence>
<evidence type="ECO:0000259" key="2">
    <source>
        <dbReference type="Pfam" id="PF04909"/>
    </source>
</evidence>
<dbReference type="Gene3D" id="3.20.20.140">
    <property type="entry name" value="Metal-dependent hydrolases"/>
    <property type="match status" value="1"/>
</dbReference>
<feature type="domain" description="Amidohydrolase-related" evidence="2">
    <location>
        <begin position="38"/>
        <end position="343"/>
    </location>
</feature>
<dbReference type="InterPro" id="IPR032466">
    <property type="entry name" value="Metal_Hydrolase"/>
</dbReference>
<dbReference type="InterPro" id="IPR052350">
    <property type="entry name" value="Metallo-dep_Lactonases"/>
</dbReference>
<dbReference type="GO" id="GO:0016787">
    <property type="term" value="F:hydrolase activity"/>
    <property type="evidence" value="ECO:0007669"/>
    <property type="project" value="UniProtKB-KW"/>
</dbReference>
<protein>
    <submittedName>
        <fullName evidence="3">Amidohydrolase family protein</fullName>
    </submittedName>
</protein>